<dbReference type="RefSeq" id="WP_094024090.1">
    <property type="nucleotide sequence ID" value="NZ_NGAF01000001.1"/>
</dbReference>
<dbReference type="AlphaFoldDB" id="A0A231HE07"/>
<dbReference type="InterPro" id="IPR001387">
    <property type="entry name" value="Cro/C1-type_HTH"/>
</dbReference>
<dbReference type="InterPro" id="IPR010982">
    <property type="entry name" value="Lambda_DNA-bd_dom_sf"/>
</dbReference>
<dbReference type="Proteomes" id="UP000215506">
    <property type="component" value="Unassembled WGS sequence"/>
</dbReference>
<evidence type="ECO:0000313" key="3">
    <source>
        <dbReference type="Proteomes" id="UP000215506"/>
    </source>
</evidence>
<dbReference type="PROSITE" id="PS50943">
    <property type="entry name" value="HTH_CROC1"/>
    <property type="match status" value="1"/>
</dbReference>
<keyword evidence="3" id="KW-1185">Reference proteome</keyword>
<feature type="domain" description="HTH cro/C1-type" evidence="1">
    <location>
        <begin position="16"/>
        <end position="71"/>
    </location>
</feature>
<proteinExistence type="predicted"/>
<dbReference type="SMART" id="SM00530">
    <property type="entry name" value="HTH_XRE"/>
    <property type="match status" value="1"/>
</dbReference>
<organism evidence="2 3">
    <name type="scientific">Nocardia cerradoensis</name>
    <dbReference type="NCBI Taxonomy" id="85688"/>
    <lineage>
        <taxon>Bacteria</taxon>
        <taxon>Bacillati</taxon>
        <taxon>Actinomycetota</taxon>
        <taxon>Actinomycetes</taxon>
        <taxon>Mycobacteriales</taxon>
        <taxon>Nocardiaceae</taxon>
        <taxon>Nocardia</taxon>
    </lineage>
</organism>
<dbReference type="GO" id="GO:0003677">
    <property type="term" value="F:DNA binding"/>
    <property type="evidence" value="ECO:0007669"/>
    <property type="project" value="InterPro"/>
</dbReference>
<sequence>MAASRTHEAKRIAVIIQKRRKGLGLTRSDLARRTGLANSSILRLEEGSFAHPSPRSLKAIADGLEMPVDILLHEAGWMPKTERPTDRPHIAVTYHRVPDDVARHVQARVNMIVKRSAAGIDIYHEAINRNSDPPS</sequence>
<evidence type="ECO:0000313" key="2">
    <source>
        <dbReference type="EMBL" id="OXR47089.1"/>
    </source>
</evidence>
<gene>
    <name evidence="2" type="ORF">B7C42_00211</name>
</gene>
<dbReference type="SUPFAM" id="SSF47413">
    <property type="entry name" value="lambda repressor-like DNA-binding domains"/>
    <property type="match status" value="1"/>
</dbReference>
<dbReference type="Gene3D" id="1.10.260.40">
    <property type="entry name" value="lambda repressor-like DNA-binding domains"/>
    <property type="match status" value="1"/>
</dbReference>
<evidence type="ECO:0000259" key="1">
    <source>
        <dbReference type="PROSITE" id="PS50943"/>
    </source>
</evidence>
<dbReference type="EMBL" id="NGAF01000001">
    <property type="protein sequence ID" value="OXR47089.1"/>
    <property type="molecule type" value="Genomic_DNA"/>
</dbReference>
<reference evidence="2 3" key="1">
    <citation type="submission" date="2017-07" db="EMBL/GenBank/DDBJ databases">
        <title>First draft Genome Sequence of Nocardia cerradoensis isolated from human infection.</title>
        <authorList>
            <person name="Carrasco G."/>
        </authorList>
    </citation>
    <scope>NUCLEOTIDE SEQUENCE [LARGE SCALE GENOMIC DNA]</scope>
    <source>
        <strain evidence="2 3">CNM20130759</strain>
    </source>
</reference>
<protein>
    <recommendedName>
        <fullName evidence="1">HTH cro/C1-type domain-containing protein</fullName>
    </recommendedName>
</protein>
<dbReference type="Pfam" id="PF01381">
    <property type="entry name" value="HTH_3"/>
    <property type="match status" value="1"/>
</dbReference>
<accession>A0A231HE07</accession>
<comment type="caution">
    <text evidence="2">The sequence shown here is derived from an EMBL/GenBank/DDBJ whole genome shotgun (WGS) entry which is preliminary data.</text>
</comment>
<dbReference type="CDD" id="cd00093">
    <property type="entry name" value="HTH_XRE"/>
    <property type="match status" value="1"/>
</dbReference>
<name>A0A231HE07_9NOCA</name>